<evidence type="ECO:0000313" key="1">
    <source>
        <dbReference type="EMBL" id="SIT50054.1"/>
    </source>
</evidence>
<organism evidence="1 2">
    <name type="scientific">Paraburkholderia piptadeniae</name>
    <dbReference type="NCBI Taxonomy" id="1701573"/>
    <lineage>
        <taxon>Bacteria</taxon>
        <taxon>Pseudomonadati</taxon>
        <taxon>Pseudomonadota</taxon>
        <taxon>Betaproteobacteria</taxon>
        <taxon>Burkholderiales</taxon>
        <taxon>Burkholderiaceae</taxon>
        <taxon>Paraburkholderia</taxon>
    </lineage>
</organism>
<dbReference type="RefSeq" id="WP_087738808.1">
    <property type="nucleotide sequence ID" value="NZ_CYGY02000074.1"/>
</dbReference>
<protein>
    <recommendedName>
        <fullName evidence="3">HhH-GPD domain-containing protein</fullName>
    </recommendedName>
</protein>
<keyword evidence="2" id="KW-1185">Reference proteome</keyword>
<reference evidence="1" key="1">
    <citation type="submission" date="2016-12" db="EMBL/GenBank/DDBJ databases">
        <authorList>
            <person name="Moulin L."/>
        </authorList>
    </citation>
    <scope>NUCLEOTIDE SEQUENCE [LARGE SCALE GENOMIC DNA]</scope>
    <source>
        <strain evidence="1">STM 7183</strain>
    </source>
</reference>
<comment type="caution">
    <text evidence="1">The sequence shown here is derived from an EMBL/GenBank/DDBJ whole genome shotgun (WGS) entry which is preliminary data.</text>
</comment>
<sequence length="221" mass="25625">MDINDLWCSIDKSAWVAALNHYWSFVRPENLALELAMSTLDIERLRNFSAFDWYAFLEDEYFRWKYTAPNRYATTTAHLRRFVQEGRLGELDTIRQALVQLDTSNIRASLNKASEIRGLGTAGASGLLALMYPASFATVDQFVALQLRELNDLPERQELARMNPTNLSVQNGVTLIGIMRRKAKELNDQFGTNEWTPRKIDMVLWCNRPPRRNARMLRCYQ</sequence>
<proteinExistence type="predicted"/>
<dbReference type="EMBL" id="CYGY02000074">
    <property type="protein sequence ID" value="SIT50054.1"/>
    <property type="molecule type" value="Genomic_DNA"/>
</dbReference>
<evidence type="ECO:0008006" key="3">
    <source>
        <dbReference type="Google" id="ProtNLM"/>
    </source>
</evidence>
<dbReference type="OrthoDB" id="9806181at2"/>
<dbReference type="Proteomes" id="UP000195569">
    <property type="component" value="Unassembled WGS sequence"/>
</dbReference>
<gene>
    <name evidence="1" type="ORF">BN2476_740098</name>
</gene>
<evidence type="ECO:0000313" key="2">
    <source>
        <dbReference type="Proteomes" id="UP000195569"/>
    </source>
</evidence>
<dbReference type="AlphaFoldDB" id="A0A1N7SRH7"/>
<name>A0A1N7SRH7_9BURK</name>
<accession>A0A1N7SRH7</accession>